<keyword evidence="2" id="KW-1003">Cell membrane</keyword>
<comment type="subcellular location">
    <subcellularLocation>
        <location evidence="1">Cell membrane</location>
        <topology evidence="1">Multi-pass membrane protein</topology>
    </subcellularLocation>
</comment>
<keyword evidence="3" id="KW-0328">Glycosyltransferase</keyword>
<evidence type="ECO:0000256" key="4">
    <source>
        <dbReference type="ARBA" id="ARBA00022679"/>
    </source>
</evidence>
<accession>A0A6J7EYL6</accession>
<evidence type="ECO:0000256" key="5">
    <source>
        <dbReference type="ARBA" id="ARBA00022692"/>
    </source>
</evidence>
<sequence length="495" mass="52960">MELGLRRPAALGVSLLSGALIVYATRRDPVLSPDSISYLSTAAHLRAGRGFTEFTGQPLTVFGPVFPMVLAAGGRSLVWARLVCVVGVAAATWLMYVVLTRRVRPWVAVAAAAMFGVSQGFVRVGATVWSETPYIVVVLTALTVLTRRPLTNRRAAVGGVLCGLGFLTRYAGIGLVITGAAVVVMTTVALDRRQRLRLLAIYLGASATTCAVWVVRNLIETGEALGPRFSGGSAESVQELFHRAATSTGELVLGYHSTADQQLWAGAIILALLTFAAVAAAATLASGARGAVDVAMIVFALTSVLIPVVARRMTASDIDFRVMSPLLIPIIYTLAVAFDRLPYRQVALVVGVATASWWAFEGAVMAGDTPDIVAVGAGSRTMFSTELYELIEALPADANVLTNSPQRVWWQTHREPTLFAFVRPRAGNSNYPLSPSDTLKYACRPDTYLAWFVQGDGPAVRRPDLIKIIDVTLVQSVSRGEMYRLTPHDPSQCPG</sequence>
<keyword evidence="6 8" id="KW-1133">Transmembrane helix</keyword>
<protein>
    <submittedName>
        <fullName evidence="9">Unannotated protein</fullName>
    </submittedName>
</protein>
<name>A0A6J7EYL6_9ZZZZ</name>
<evidence type="ECO:0000256" key="1">
    <source>
        <dbReference type="ARBA" id="ARBA00004651"/>
    </source>
</evidence>
<evidence type="ECO:0000256" key="8">
    <source>
        <dbReference type="SAM" id="Phobius"/>
    </source>
</evidence>
<feature type="transmembrane region" description="Helical" evidence="8">
    <location>
        <begin position="263"/>
        <end position="285"/>
    </location>
</feature>
<feature type="transmembrane region" description="Helical" evidence="8">
    <location>
        <begin position="196"/>
        <end position="215"/>
    </location>
</feature>
<organism evidence="9">
    <name type="scientific">freshwater metagenome</name>
    <dbReference type="NCBI Taxonomy" id="449393"/>
    <lineage>
        <taxon>unclassified sequences</taxon>
        <taxon>metagenomes</taxon>
        <taxon>ecological metagenomes</taxon>
    </lineage>
</organism>
<dbReference type="InterPro" id="IPR050297">
    <property type="entry name" value="LipidA_mod_glycosyltrf_83"/>
</dbReference>
<evidence type="ECO:0000256" key="3">
    <source>
        <dbReference type="ARBA" id="ARBA00022676"/>
    </source>
</evidence>
<dbReference type="EMBL" id="CAFBLP010000088">
    <property type="protein sequence ID" value="CAB4888326.1"/>
    <property type="molecule type" value="Genomic_DNA"/>
</dbReference>
<feature type="transmembrane region" description="Helical" evidence="8">
    <location>
        <begin position="78"/>
        <end position="99"/>
    </location>
</feature>
<dbReference type="AlphaFoldDB" id="A0A6J7EYL6"/>
<keyword evidence="5 8" id="KW-0812">Transmembrane</keyword>
<dbReference type="GO" id="GO:0005886">
    <property type="term" value="C:plasma membrane"/>
    <property type="evidence" value="ECO:0007669"/>
    <property type="project" value="UniProtKB-SubCell"/>
</dbReference>
<evidence type="ECO:0000313" key="9">
    <source>
        <dbReference type="EMBL" id="CAB4888326.1"/>
    </source>
</evidence>
<dbReference type="PANTHER" id="PTHR33908">
    <property type="entry name" value="MANNOSYLTRANSFERASE YKCB-RELATED"/>
    <property type="match status" value="1"/>
</dbReference>
<proteinExistence type="predicted"/>
<keyword evidence="4" id="KW-0808">Transferase</keyword>
<evidence type="ECO:0000256" key="6">
    <source>
        <dbReference type="ARBA" id="ARBA00022989"/>
    </source>
</evidence>
<dbReference type="PANTHER" id="PTHR33908:SF11">
    <property type="entry name" value="MEMBRANE PROTEIN"/>
    <property type="match status" value="1"/>
</dbReference>
<dbReference type="GO" id="GO:0008610">
    <property type="term" value="P:lipid biosynthetic process"/>
    <property type="evidence" value="ECO:0007669"/>
    <property type="project" value="UniProtKB-ARBA"/>
</dbReference>
<feature type="transmembrane region" description="Helical" evidence="8">
    <location>
        <begin position="106"/>
        <end position="126"/>
    </location>
</feature>
<dbReference type="GO" id="GO:0016763">
    <property type="term" value="F:pentosyltransferase activity"/>
    <property type="evidence" value="ECO:0007669"/>
    <property type="project" value="TreeGrafter"/>
</dbReference>
<gene>
    <name evidence="9" type="ORF">UFOPK3376_02585</name>
</gene>
<feature type="transmembrane region" description="Helical" evidence="8">
    <location>
        <begin position="291"/>
        <end position="310"/>
    </location>
</feature>
<reference evidence="9" key="1">
    <citation type="submission" date="2020-05" db="EMBL/GenBank/DDBJ databases">
        <authorList>
            <person name="Chiriac C."/>
            <person name="Salcher M."/>
            <person name="Ghai R."/>
            <person name="Kavagutti S V."/>
        </authorList>
    </citation>
    <scope>NUCLEOTIDE SEQUENCE</scope>
</reference>
<feature type="transmembrane region" description="Helical" evidence="8">
    <location>
        <begin position="170"/>
        <end position="190"/>
    </location>
</feature>
<keyword evidence="7 8" id="KW-0472">Membrane</keyword>
<feature type="transmembrane region" description="Helical" evidence="8">
    <location>
        <begin position="322"/>
        <end position="338"/>
    </location>
</feature>
<feature type="transmembrane region" description="Helical" evidence="8">
    <location>
        <begin position="132"/>
        <end position="150"/>
    </location>
</feature>
<evidence type="ECO:0000256" key="7">
    <source>
        <dbReference type="ARBA" id="ARBA00023136"/>
    </source>
</evidence>
<evidence type="ECO:0000256" key="2">
    <source>
        <dbReference type="ARBA" id="ARBA00022475"/>
    </source>
</evidence>